<keyword evidence="3" id="KW-0472">Membrane</keyword>
<dbReference type="CDD" id="cd15847">
    <property type="entry name" value="SNARE_syntaxin7_like"/>
    <property type="match status" value="1"/>
</dbReference>
<name>A0A7M5WJP7_9CNID</name>
<dbReference type="PANTHER" id="PTHR19957:SF38">
    <property type="entry name" value="LD27581P"/>
    <property type="match status" value="1"/>
</dbReference>
<dbReference type="InterPro" id="IPR010989">
    <property type="entry name" value="SNARE"/>
</dbReference>
<dbReference type="InterPro" id="IPR006012">
    <property type="entry name" value="Syntaxin/epimorphin_CS"/>
</dbReference>
<dbReference type="InterPro" id="IPR000727">
    <property type="entry name" value="T_SNARE_dom"/>
</dbReference>
<accession>A0A7M5WJP7</accession>
<feature type="transmembrane region" description="Helical" evidence="3">
    <location>
        <begin position="265"/>
        <end position="287"/>
    </location>
</feature>
<dbReference type="GeneID" id="136818155"/>
<dbReference type="InterPro" id="IPR045242">
    <property type="entry name" value="Syntaxin"/>
</dbReference>
<dbReference type="GO" id="GO:0006906">
    <property type="term" value="P:vesicle fusion"/>
    <property type="evidence" value="ECO:0007669"/>
    <property type="project" value="TreeGrafter"/>
</dbReference>
<feature type="domain" description="T-SNARE coiled-coil homology" evidence="4">
    <location>
        <begin position="192"/>
        <end position="254"/>
    </location>
</feature>
<dbReference type="PROSITE" id="PS00914">
    <property type="entry name" value="SYNTAXIN"/>
    <property type="match status" value="1"/>
</dbReference>
<evidence type="ECO:0000256" key="2">
    <source>
        <dbReference type="SAM" id="Coils"/>
    </source>
</evidence>
<evidence type="ECO:0000313" key="6">
    <source>
        <dbReference type="Proteomes" id="UP000594262"/>
    </source>
</evidence>
<evidence type="ECO:0000256" key="3">
    <source>
        <dbReference type="SAM" id="Phobius"/>
    </source>
</evidence>
<dbReference type="GO" id="GO:0031201">
    <property type="term" value="C:SNARE complex"/>
    <property type="evidence" value="ECO:0007669"/>
    <property type="project" value="TreeGrafter"/>
</dbReference>
<dbReference type="GO" id="GO:0012505">
    <property type="term" value="C:endomembrane system"/>
    <property type="evidence" value="ECO:0007669"/>
    <property type="project" value="TreeGrafter"/>
</dbReference>
<keyword evidence="2" id="KW-0175">Coiled coil</keyword>
<keyword evidence="6" id="KW-1185">Reference proteome</keyword>
<dbReference type="SMART" id="SM00397">
    <property type="entry name" value="t_SNARE"/>
    <property type="match status" value="1"/>
</dbReference>
<dbReference type="GO" id="GO:0006886">
    <property type="term" value="P:intracellular protein transport"/>
    <property type="evidence" value="ECO:0007669"/>
    <property type="project" value="InterPro"/>
</dbReference>
<dbReference type="RefSeq" id="XP_066930616.1">
    <property type="nucleotide sequence ID" value="XM_067074515.1"/>
</dbReference>
<dbReference type="Gene3D" id="1.20.58.70">
    <property type="match status" value="1"/>
</dbReference>
<dbReference type="AlphaFoldDB" id="A0A7M5WJP7"/>
<dbReference type="Gene3D" id="1.20.5.110">
    <property type="match status" value="1"/>
</dbReference>
<dbReference type="Pfam" id="PF05739">
    <property type="entry name" value="SNARE"/>
    <property type="match status" value="1"/>
</dbReference>
<dbReference type="Pfam" id="PF14523">
    <property type="entry name" value="Syntaxin_2"/>
    <property type="match status" value="1"/>
</dbReference>
<organism evidence="5 6">
    <name type="scientific">Clytia hemisphaerica</name>
    <dbReference type="NCBI Taxonomy" id="252671"/>
    <lineage>
        <taxon>Eukaryota</taxon>
        <taxon>Metazoa</taxon>
        <taxon>Cnidaria</taxon>
        <taxon>Hydrozoa</taxon>
        <taxon>Hydroidolina</taxon>
        <taxon>Leptothecata</taxon>
        <taxon>Obeliida</taxon>
        <taxon>Clytiidae</taxon>
        <taxon>Clytia</taxon>
    </lineage>
</organism>
<comment type="similarity">
    <text evidence="1">Belongs to the syntaxin family.</text>
</comment>
<keyword evidence="3" id="KW-0812">Transmembrane</keyword>
<dbReference type="GO" id="GO:0005484">
    <property type="term" value="F:SNAP receptor activity"/>
    <property type="evidence" value="ECO:0007669"/>
    <property type="project" value="InterPro"/>
</dbReference>
<evidence type="ECO:0000313" key="5">
    <source>
        <dbReference type="EnsemblMetazoa" id="CLYHEMP005273.1"/>
    </source>
</evidence>
<dbReference type="InterPro" id="IPR006011">
    <property type="entry name" value="Syntaxin_N"/>
</dbReference>
<dbReference type="PROSITE" id="PS50192">
    <property type="entry name" value="T_SNARE"/>
    <property type="match status" value="1"/>
</dbReference>
<dbReference type="GO" id="GO:0048278">
    <property type="term" value="P:vesicle docking"/>
    <property type="evidence" value="ECO:0007669"/>
    <property type="project" value="TreeGrafter"/>
</dbReference>
<proteinExistence type="inferred from homology"/>
<dbReference type="EnsemblMetazoa" id="CLYHEMT005273.1">
    <property type="protein sequence ID" value="CLYHEMP005273.1"/>
    <property type="gene ID" value="CLYHEMG005273"/>
</dbReference>
<sequence length="288" mass="33276">MSKGDFGISSNNYGAVYHRSSAVRDKDNFNGLCDTVSGKIFVINKNISKLENISRTIDVIDKENEKKIHNLSQDTNKLANETKECFQNISEYTRAGRFEHLDHRQQQYNLLQDKLVREFENSLSRYHAIQNVLSLKMKEVIEKEVSVNKDTSTLIDISTNEGGFDDDDDDEELLIDHQQERTQQILQHEEELEQVRDRNQRIQQIEEDILNVNEIFRDLATIVHEQGETIDSIESHVELASVQVHEGNKQLQRAKNYQKSARKRLCCILGVSLVAAIILILIIYYSVK</sequence>
<keyword evidence="3" id="KW-1133">Transmembrane helix</keyword>
<dbReference type="GO" id="GO:0000149">
    <property type="term" value="F:SNARE binding"/>
    <property type="evidence" value="ECO:0007669"/>
    <property type="project" value="TreeGrafter"/>
</dbReference>
<dbReference type="SUPFAM" id="SSF47661">
    <property type="entry name" value="t-snare proteins"/>
    <property type="match status" value="1"/>
</dbReference>
<dbReference type="PANTHER" id="PTHR19957">
    <property type="entry name" value="SYNTAXIN"/>
    <property type="match status" value="1"/>
</dbReference>
<protein>
    <recommendedName>
        <fullName evidence="4">t-SNARE coiled-coil homology domain-containing protein</fullName>
    </recommendedName>
</protein>
<evidence type="ECO:0000256" key="1">
    <source>
        <dbReference type="ARBA" id="ARBA00009063"/>
    </source>
</evidence>
<dbReference type="Proteomes" id="UP000594262">
    <property type="component" value="Unplaced"/>
</dbReference>
<feature type="coiled-coil region" evidence="2">
    <location>
        <begin position="178"/>
        <end position="208"/>
    </location>
</feature>
<reference evidence="5" key="1">
    <citation type="submission" date="2021-01" db="UniProtKB">
        <authorList>
            <consortium name="EnsemblMetazoa"/>
        </authorList>
    </citation>
    <scope>IDENTIFICATION</scope>
</reference>
<evidence type="ECO:0000259" key="4">
    <source>
        <dbReference type="PROSITE" id="PS50192"/>
    </source>
</evidence>
<dbReference type="OrthoDB" id="75754at2759"/>